<dbReference type="InterPro" id="IPR050680">
    <property type="entry name" value="YpeA/RimI_acetyltransf"/>
</dbReference>
<dbReference type="SUPFAM" id="SSF55729">
    <property type="entry name" value="Acyl-CoA N-acyltransferases (Nat)"/>
    <property type="match status" value="1"/>
</dbReference>
<evidence type="ECO:0000313" key="5">
    <source>
        <dbReference type="Proteomes" id="UP001597362"/>
    </source>
</evidence>
<gene>
    <name evidence="4" type="ORF">ACFSJH_00810</name>
</gene>
<reference evidence="5" key="1">
    <citation type="journal article" date="2019" name="Int. J. Syst. Evol. Microbiol.">
        <title>The Global Catalogue of Microorganisms (GCM) 10K type strain sequencing project: providing services to taxonomists for standard genome sequencing and annotation.</title>
        <authorList>
            <consortium name="The Broad Institute Genomics Platform"/>
            <consortium name="The Broad Institute Genome Sequencing Center for Infectious Disease"/>
            <person name="Wu L."/>
            <person name="Ma J."/>
        </authorList>
    </citation>
    <scope>NUCLEOTIDE SEQUENCE [LARGE SCALE GENOMIC DNA]</scope>
    <source>
        <strain evidence="5">GH52</strain>
    </source>
</reference>
<evidence type="ECO:0000313" key="4">
    <source>
        <dbReference type="EMBL" id="MFD2114293.1"/>
    </source>
</evidence>
<proteinExistence type="predicted"/>
<dbReference type="Pfam" id="PF00583">
    <property type="entry name" value="Acetyltransf_1"/>
    <property type="match status" value="1"/>
</dbReference>
<feature type="domain" description="N-acetyltransferase" evidence="3">
    <location>
        <begin position="1"/>
        <end position="153"/>
    </location>
</feature>
<comment type="caution">
    <text evidence="4">The sequence shown here is derived from an EMBL/GenBank/DDBJ whole genome shotgun (WGS) entry which is preliminary data.</text>
</comment>
<dbReference type="PANTHER" id="PTHR43420:SF47">
    <property type="entry name" value="N-ACETYLTRANSFERASE DOMAIN-CONTAINING PROTEIN"/>
    <property type="match status" value="1"/>
</dbReference>
<dbReference type="CDD" id="cd04301">
    <property type="entry name" value="NAT_SF"/>
    <property type="match status" value="1"/>
</dbReference>
<dbReference type="PANTHER" id="PTHR43420">
    <property type="entry name" value="ACETYLTRANSFERASE"/>
    <property type="match status" value="1"/>
</dbReference>
<organism evidence="4 5">
    <name type="scientific">Paenibacillus yanchengensis</name>
    <dbReference type="NCBI Taxonomy" id="2035833"/>
    <lineage>
        <taxon>Bacteria</taxon>
        <taxon>Bacillati</taxon>
        <taxon>Bacillota</taxon>
        <taxon>Bacilli</taxon>
        <taxon>Bacillales</taxon>
        <taxon>Paenibacillaceae</taxon>
        <taxon>Paenibacillus</taxon>
    </lineage>
</organism>
<keyword evidence="2" id="KW-0012">Acyltransferase</keyword>
<dbReference type="InterPro" id="IPR000182">
    <property type="entry name" value="GNAT_dom"/>
</dbReference>
<keyword evidence="5" id="KW-1185">Reference proteome</keyword>
<sequence length="153" mass="17542">MEIKLATNEDISQIEVLYEELFMKMSQFEPKYLQPAKQDVTFIKQTINNKDSDIIIASIDNCIVAFLLIQALNTPPYTCLVKHKYAFITDIIVGHNYQSQGIGSALLVEAKKWAQDRKLNYLELSVLSENVGASLLYEKQGFKEVSKIMRYEL</sequence>
<dbReference type="RefSeq" id="WP_377769266.1">
    <property type="nucleotide sequence ID" value="NZ_JBHUHO010000003.1"/>
</dbReference>
<dbReference type="Proteomes" id="UP001597362">
    <property type="component" value="Unassembled WGS sequence"/>
</dbReference>
<accession>A0ABW4YF35</accession>
<dbReference type="Gene3D" id="3.40.630.30">
    <property type="match status" value="1"/>
</dbReference>
<dbReference type="PROSITE" id="PS51186">
    <property type="entry name" value="GNAT"/>
    <property type="match status" value="1"/>
</dbReference>
<dbReference type="InterPro" id="IPR016181">
    <property type="entry name" value="Acyl_CoA_acyltransferase"/>
</dbReference>
<name>A0ABW4YF35_9BACL</name>
<keyword evidence="1" id="KW-0808">Transferase</keyword>
<protein>
    <submittedName>
        <fullName evidence="4">GNAT family N-acetyltransferase</fullName>
    </submittedName>
</protein>
<dbReference type="EMBL" id="JBHUHO010000003">
    <property type="protein sequence ID" value="MFD2114293.1"/>
    <property type="molecule type" value="Genomic_DNA"/>
</dbReference>
<evidence type="ECO:0000256" key="1">
    <source>
        <dbReference type="ARBA" id="ARBA00022679"/>
    </source>
</evidence>
<evidence type="ECO:0000259" key="3">
    <source>
        <dbReference type="PROSITE" id="PS51186"/>
    </source>
</evidence>
<evidence type="ECO:0000256" key="2">
    <source>
        <dbReference type="ARBA" id="ARBA00023315"/>
    </source>
</evidence>